<reference evidence="2" key="1">
    <citation type="book" date="2014" name="THE 24TH EUROPEAN CONGRESS OF CLINICAL MICROBIOLOGY AND INFECTIOUS DISEASES" publisher="ECCMID 2014" city="Barcelona, Spain">
        <title>Identification of resistance genes in three multidrug-resistant Bacteroides fragilis isolates by whole genome sequencing.</title>
        <editorList>
            <person name="Unknown"/>
            <person name="A."/>
        </editorList>
        <authorList>
            <person name="Sydenham T.V."/>
            <person name="Hasman H."/>
            <person name="Wang M."/>
            <person name="Soki J."/>
            <person name="Nagy E."/>
            <person name="Justesen U.S."/>
        </authorList>
    </citation>
    <scope>NUCLEOTIDE SEQUENCE</scope>
    <source>
        <strain evidence="2">DCMSKEJBY0001B</strain>
    </source>
</reference>
<evidence type="ECO:0000256" key="1">
    <source>
        <dbReference type="SAM" id="MobiDB-lite"/>
    </source>
</evidence>
<accession>A0A0I9RS28</accession>
<dbReference type="EMBL" id="QRJE01000022">
    <property type="protein sequence ID" value="RHH09692.1"/>
    <property type="molecule type" value="Genomic_DNA"/>
</dbReference>
<reference evidence="3 5" key="2">
    <citation type="submission" date="2018-08" db="EMBL/GenBank/DDBJ databases">
        <title>A genome reference for cultivated species of the human gut microbiota.</title>
        <authorList>
            <person name="Zou Y."/>
            <person name="Xue W."/>
            <person name="Luo G."/>
        </authorList>
    </citation>
    <scope>NUCLEOTIDE SEQUENCE [LARGE SCALE GENOMIC DNA]</scope>
    <source>
        <strain evidence="3 5">AM18-6</strain>
    </source>
</reference>
<feature type="region of interest" description="Disordered" evidence="1">
    <location>
        <begin position="1"/>
        <end position="23"/>
    </location>
</feature>
<dbReference type="Proteomes" id="UP000036847">
    <property type="component" value="Chromosome"/>
</dbReference>
<organism evidence="3 5">
    <name type="scientific">Bacteroides fragilis</name>
    <dbReference type="NCBI Taxonomy" id="817"/>
    <lineage>
        <taxon>Bacteria</taxon>
        <taxon>Pseudomonadati</taxon>
        <taxon>Bacteroidota</taxon>
        <taxon>Bacteroidia</taxon>
        <taxon>Bacteroidales</taxon>
        <taxon>Bacteroidaceae</taxon>
        <taxon>Bacteroides</taxon>
    </lineage>
</organism>
<evidence type="ECO:0000313" key="4">
    <source>
        <dbReference type="Proteomes" id="UP000036847"/>
    </source>
</evidence>
<evidence type="ECO:0000313" key="3">
    <source>
        <dbReference type="EMBL" id="RHH09692.1"/>
    </source>
</evidence>
<evidence type="ECO:0000313" key="5">
    <source>
        <dbReference type="Proteomes" id="UP000266644"/>
    </source>
</evidence>
<evidence type="ECO:0000313" key="2">
    <source>
        <dbReference type="EMBL" id="QCQ47243.1"/>
    </source>
</evidence>
<dbReference type="EMBL" id="CP036546">
    <property type="protein sequence ID" value="QCQ47243.1"/>
    <property type="molecule type" value="Genomic_DNA"/>
</dbReference>
<dbReference type="AlphaFoldDB" id="A0A0I9RS28"/>
<proteinExistence type="predicted"/>
<dbReference type="Proteomes" id="UP000266644">
    <property type="component" value="Unassembled WGS sequence"/>
</dbReference>
<protein>
    <submittedName>
        <fullName evidence="3">Uncharacterized protein</fullName>
    </submittedName>
</protein>
<sequence>MIMSDFIRKPSDKLTSNERKELDTSEFGIPELREFPIHDAAHVRAAEAYFRYAPEEYKAQLARNILAKAHLFGVNVKSPTILEWAEK</sequence>
<dbReference type="OrthoDB" id="1004620at2"/>
<name>A0A0I9RS28_BACFG</name>
<gene>
    <name evidence="3" type="ORF">DW228_14025</name>
    <name evidence="2" type="ORF">EC80_021710</name>
</gene>
<reference evidence="2 4" key="3">
    <citation type="submission" date="2019-03" db="EMBL/GenBank/DDBJ databases">
        <title>Complete genome assembly of MDR B. fragilis.</title>
        <authorList>
            <person name="Sydenham T.V."/>
            <person name="Hasman H."/>
            <person name="Justesen U.S."/>
        </authorList>
    </citation>
    <scope>NUCLEOTIDE SEQUENCE [LARGE SCALE GENOMIC DNA]</scope>
    <source>
        <strain evidence="2 4">DCMSKEJBY0001B</strain>
    </source>
</reference>